<feature type="non-terminal residue" evidence="1">
    <location>
        <position position="128"/>
    </location>
</feature>
<protein>
    <submittedName>
        <fullName evidence="1">Uncharacterized protein</fullName>
    </submittedName>
</protein>
<evidence type="ECO:0000313" key="2">
    <source>
        <dbReference type="Proteomes" id="UP000257109"/>
    </source>
</evidence>
<name>A0A371ETA0_MUCPR</name>
<reference evidence="1" key="1">
    <citation type="submission" date="2018-05" db="EMBL/GenBank/DDBJ databases">
        <title>Draft genome of Mucuna pruriens seed.</title>
        <authorList>
            <person name="Nnadi N.E."/>
            <person name="Vos R."/>
            <person name="Hasami M.H."/>
            <person name="Devisetty U.K."/>
            <person name="Aguiy J.C."/>
        </authorList>
    </citation>
    <scope>NUCLEOTIDE SEQUENCE [LARGE SCALE GENOMIC DNA]</scope>
    <source>
        <strain evidence="1">JCA_2017</strain>
    </source>
</reference>
<comment type="caution">
    <text evidence="1">The sequence shown here is derived from an EMBL/GenBank/DDBJ whole genome shotgun (WGS) entry which is preliminary data.</text>
</comment>
<feature type="non-terminal residue" evidence="1">
    <location>
        <position position="1"/>
    </location>
</feature>
<dbReference type="Proteomes" id="UP000257109">
    <property type="component" value="Unassembled WGS sequence"/>
</dbReference>
<accession>A0A371ETA0</accession>
<organism evidence="1 2">
    <name type="scientific">Mucuna pruriens</name>
    <name type="common">Velvet bean</name>
    <name type="synonym">Dolichos pruriens</name>
    <dbReference type="NCBI Taxonomy" id="157652"/>
    <lineage>
        <taxon>Eukaryota</taxon>
        <taxon>Viridiplantae</taxon>
        <taxon>Streptophyta</taxon>
        <taxon>Embryophyta</taxon>
        <taxon>Tracheophyta</taxon>
        <taxon>Spermatophyta</taxon>
        <taxon>Magnoliopsida</taxon>
        <taxon>eudicotyledons</taxon>
        <taxon>Gunneridae</taxon>
        <taxon>Pentapetalae</taxon>
        <taxon>rosids</taxon>
        <taxon>fabids</taxon>
        <taxon>Fabales</taxon>
        <taxon>Fabaceae</taxon>
        <taxon>Papilionoideae</taxon>
        <taxon>50 kb inversion clade</taxon>
        <taxon>NPAAA clade</taxon>
        <taxon>indigoferoid/millettioid clade</taxon>
        <taxon>Phaseoleae</taxon>
        <taxon>Mucuna</taxon>
    </lineage>
</organism>
<keyword evidence="2" id="KW-1185">Reference proteome</keyword>
<proteinExistence type="predicted"/>
<gene>
    <name evidence="1" type="ORF">CR513_51706</name>
</gene>
<evidence type="ECO:0000313" key="1">
    <source>
        <dbReference type="EMBL" id="RDX69206.1"/>
    </source>
</evidence>
<dbReference type="AlphaFoldDB" id="A0A371ETA0"/>
<dbReference type="EMBL" id="QJKJ01012215">
    <property type="protein sequence ID" value="RDX69206.1"/>
    <property type="molecule type" value="Genomic_DNA"/>
</dbReference>
<dbReference type="OrthoDB" id="1422241at2759"/>
<sequence length="128" mass="14800">SPRSSEVVNSSSLNSCVIASDLANITNFDFDPTNIEFDLEIDCDFDIANSDSNNMAYNDRTLKELATLDVLYQPWFIQYPKLEQAQSYELKSRLIHLLSMFHGLTSEDPHKYLKEFHVVFHHEATWNP</sequence>